<dbReference type="RefSeq" id="WP_246906118.1">
    <property type="nucleotide sequence ID" value="NZ_JALJRB010000008.1"/>
</dbReference>
<keyword evidence="12" id="KW-1185">Reference proteome</keyword>
<dbReference type="GO" id="GO:0016020">
    <property type="term" value="C:membrane"/>
    <property type="evidence" value="ECO:0007669"/>
    <property type="project" value="GOC"/>
</dbReference>
<dbReference type="EC" id="2.4.1.182" evidence="2 10"/>
<dbReference type="InterPro" id="IPR003835">
    <property type="entry name" value="Glyco_trans_19"/>
</dbReference>
<dbReference type="GO" id="GO:0005543">
    <property type="term" value="F:phospholipid binding"/>
    <property type="evidence" value="ECO:0007669"/>
    <property type="project" value="TreeGrafter"/>
</dbReference>
<dbReference type="NCBIfam" id="TIGR00215">
    <property type="entry name" value="lpxB"/>
    <property type="match status" value="1"/>
</dbReference>
<dbReference type="AlphaFoldDB" id="A0AA41R4P6"/>
<comment type="similarity">
    <text evidence="10">Belongs to the LpxB family.</text>
</comment>
<evidence type="ECO:0000256" key="10">
    <source>
        <dbReference type="HAMAP-Rule" id="MF_00392"/>
    </source>
</evidence>
<dbReference type="HAMAP" id="MF_00392">
    <property type="entry name" value="LpxB"/>
    <property type="match status" value="1"/>
</dbReference>
<keyword evidence="7 10" id="KW-0808">Transferase</keyword>
<evidence type="ECO:0000256" key="8">
    <source>
        <dbReference type="ARBA" id="ARBA00023098"/>
    </source>
</evidence>
<evidence type="ECO:0000256" key="9">
    <source>
        <dbReference type="ARBA" id="ARBA00048975"/>
    </source>
</evidence>
<evidence type="ECO:0000256" key="7">
    <source>
        <dbReference type="ARBA" id="ARBA00022679"/>
    </source>
</evidence>
<dbReference type="SUPFAM" id="SSF53756">
    <property type="entry name" value="UDP-Glycosyltransferase/glycogen phosphorylase"/>
    <property type="match status" value="1"/>
</dbReference>
<evidence type="ECO:0000256" key="2">
    <source>
        <dbReference type="ARBA" id="ARBA00012687"/>
    </source>
</evidence>
<evidence type="ECO:0000313" key="12">
    <source>
        <dbReference type="Proteomes" id="UP001165427"/>
    </source>
</evidence>
<accession>A0AA41R4P6</accession>
<dbReference type="Proteomes" id="UP001165427">
    <property type="component" value="Unassembled WGS sequence"/>
</dbReference>
<evidence type="ECO:0000256" key="6">
    <source>
        <dbReference type="ARBA" id="ARBA00022676"/>
    </source>
</evidence>
<keyword evidence="4 10" id="KW-0444">Lipid biosynthesis</keyword>
<protein>
    <recommendedName>
        <fullName evidence="3 10">Lipid-A-disaccharide synthase</fullName>
        <ecNumber evidence="2 10">2.4.1.182</ecNumber>
    </recommendedName>
</protein>
<evidence type="ECO:0000256" key="1">
    <source>
        <dbReference type="ARBA" id="ARBA00002056"/>
    </source>
</evidence>
<evidence type="ECO:0000256" key="3">
    <source>
        <dbReference type="ARBA" id="ARBA00020902"/>
    </source>
</evidence>
<dbReference type="PANTHER" id="PTHR30372">
    <property type="entry name" value="LIPID-A-DISACCHARIDE SYNTHASE"/>
    <property type="match status" value="1"/>
</dbReference>
<name>A0AA41R4P6_9BACT</name>
<evidence type="ECO:0000313" key="11">
    <source>
        <dbReference type="EMBL" id="MCJ8500756.1"/>
    </source>
</evidence>
<keyword evidence="6 10" id="KW-0328">Glycosyltransferase</keyword>
<comment type="pathway">
    <text evidence="10">Bacterial outer membrane biogenesis; LPS lipid A biosynthesis.</text>
</comment>
<gene>
    <name evidence="10 11" type="primary">lpxB</name>
    <name evidence="11" type="ORF">MRX98_09255</name>
</gene>
<dbReference type="Pfam" id="PF02684">
    <property type="entry name" value="LpxB"/>
    <property type="match status" value="1"/>
</dbReference>
<evidence type="ECO:0000256" key="5">
    <source>
        <dbReference type="ARBA" id="ARBA00022556"/>
    </source>
</evidence>
<comment type="catalytic activity">
    <reaction evidence="9 10">
        <text>a lipid X + a UDP-2-N,3-O-bis[(3R)-3-hydroxyacyl]-alpha-D-glucosamine = a lipid A disaccharide + UDP + H(+)</text>
        <dbReference type="Rhea" id="RHEA:67828"/>
        <dbReference type="ChEBI" id="CHEBI:15378"/>
        <dbReference type="ChEBI" id="CHEBI:58223"/>
        <dbReference type="ChEBI" id="CHEBI:137748"/>
        <dbReference type="ChEBI" id="CHEBI:176338"/>
        <dbReference type="ChEBI" id="CHEBI:176343"/>
        <dbReference type="EC" id="2.4.1.182"/>
    </reaction>
</comment>
<dbReference type="GO" id="GO:0009245">
    <property type="term" value="P:lipid A biosynthetic process"/>
    <property type="evidence" value="ECO:0007669"/>
    <property type="project" value="UniProtKB-UniRule"/>
</dbReference>
<dbReference type="PANTHER" id="PTHR30372:SF4">
    <property type="entry name" value="LIPID-A-DISACCHARIDE SYNTHASE, MITOCHONDRIAL-RELATED"/>
    <property type="match status" value="1"/>
</dbReference>
<comment type="function">
    <text evidence="1 10">Condensation of UDP-2,3-diacylglucosamine and 2,3-diacylglucosamine-1-phosphate to form lipid A disaccharide, a precursor of lipid A, a phosphorylated glycolipid that anchors the lipopolysaccharide to the outer membrane of the cell.</text>
</comment>
<comment type="caution">
    <text evidence="11">The sequence shown here is derived from an EMBL/GenBank/DDBJ whole genome shotgun (WGS) entry which is preliminary data.</text>
</comment>
<evidence type="ECO:0000256" key="4">
    <source>
        <dbReference type="ARBA" id="ARBA00022516"/>
    </source>
</evidence>
<dbReference type="GO" id="GO:0008915">
    <property type="term" value="F:lipid-A-disaccharide synthase activity"/>
    <property type="evidence" value="ECO:0007669"/>
    <property type="project" value="UniProtKB-UniRule"/>
</dbReference>
<sequence length="382" mass="41099">MPNRTIAIVAGEASADLHAAHLIRALRALLPECRVWGMGGREMRAAGAEIIVDADRLSVVGITEVVAKVPLLLKAMSRLKQQLSATPPDLLVLLDFPDFNLHLAKFAKQAGIRVLYYISPQIWAWRSGRVKKIKARVDHMAVILPFEETFYREHGVPATFVGHPLMDGMPPGDAAPSARPPLPASPLVLGLLPGSRDREVCGLLPLMLQAGQMLVEKHGPIVFQVSCAPSIDPAMITDIVARYPSLDAKVTDAPVSALMPRCHLAVVASGTVTLEGALYTTPMVITYVVSPLSYRLGRALIHVDHIGLVNLIAGRRIVPELVQHEVTPGALTDAVHAIVADPQIHDRMCRELAEVRKRLGQSGASGKVARLACALMGEGDAL</sequence>
<reference evidence="11" key="1">
    <citation type="submission" date="2022-04" db="EMBL/GenBank/DDBJ databases">
        <title>Desulfatitalea alkaliphila sp. nov., a novel anaerobic sulfate-reducing bacterium isolated from terrestrial mud volcano, Taman Peninsula, Russia.</title>
        <authorList>
            <person name="Khomyakova M.A."/>
            <person name="Merkel A.Y."/>
            <person name="Slobodkin A.I."/>
        </authorList>
    </citation>
    <scope>NUCLEOTIDE SEQUENCE</scope>
    <source>
        <strain evidence="11">M08but</strain>
    </source>
</reference>
<keyword evidence="5 10" id="KW-0441">Lipid A biosynthesis</keyword>
<organism evidence="11 12">
    <name type="scientific">Desulfatitalea alkaliphila</name>
    <dbReference type="NCBI Taxonomy" id="2929485"/>
    <lineage>
        <taxon>Bacteria</taxon>
        <taxon>Pseudomonadati</taxon>
        <taxon>Thermodesulfobacteriota</taxon>
        <taxon>Desulfobacteria</taxon>
        <taxon>Desulfobacterales</taxon>
        <taxon>Desulfosarcinaceae</taxon>
        <taxon>Desulfatitalea</taxon>
    </lineage>
</organism>
<proteinExistence type="inferred from homology"/>
<dbReference type="EMBL" id="JALJRB010000008">
    <property type="protein sequence ID" value="MCJ8500756.1"/>
    <property type="molecule type" value="Genomic_DNA"/>
</dbReference>
<keyword evidence="8 10" id="KW-0443">Lipid metabolism</keyword>